<evidence type="ECO:0000259" key="1">
    <source>
        <dbReference type="PROSITE" id="PS50188"/>
    </source>
</evidence>
<dbReference type="OMA" id="MVDECET"/>
<dbReference type="PANTHER" id="PTHR12864">
    <property type="entry name" value="RAN BINDING PROTEIN 9-RELATED"/>
    <property type="match status" value="1"/>
</dbReference>
<dbReference type="InterPro" id="IPR001870">
    <property type="entry name" value="B30.2/SPRY"/>
</dbReference>
<dbReference type="PROSITE" id="PS50188">
    <property type="entry name" value="B302_SPRY"/>
    <property type="match status" value="1"/>
</dbReference>
<dbReference type="KEGG" id="hro:HELRODRAFT_70577"/>
<evidence type="ECO:0000313" key="2">
    <source>
        <dbReference type="EMBL" id="ESN91391.1"/>
    </source>
</evidence>
<reference evidence="3" key="3">
    <citation type="submission" date="2015-06" db="UniProtKB">
        <authorList>
            <consortium name="EnsemblMetazoa"/>
        </authorList>
    </citation>
    <scope>IDENTIFICATION</scope>
</reference>
<dbReference type="RefSeq" id="XP_009030156.1">
    <property type="nucleotide sequence ID" value="XM_009031908.1"/>
</dbReference>
<dbReference type="EMBL" id="AMQM01002047">
    <property type="status" value="NOT_ANNOTATED_CDS"/>
    <property type="molecule type" value="Genomic_DNA"/>
</dbReference>
<dbReference type="eggNOG" id="KOG1477">
    <property type="taxonomic scope" value="Eukaryota"/>
</dbReference>
<reference evidence="2 4" key="2">
    <citation type="journal article" date="2013" name="Nature">
        <title>Insights into bilaterian evolution from three spiralian genomes.</title>
        <authorList>
            <person name="Simakov O."/>
            <person name="Marletaz F."/>
            <person name="Cho S.J."/>
            <person name="Edsinger-Gonzales E."/>
            <person name="Havlak P."/>
            <person name="Hellsten U."/>
            <person name="Kuo D.H."/>
            <person name="Larsson T."/>
            <person name="Lv J."/>
            <person name="Arendt D."/>
            <person name="Savage R."/>
            <person name="Osoegawa K."/>
            <person name="de Jong P."/>
            <person name="Grimwood J."/>
            <person name="Chapman J.A."/>
            <person name="Shapiro H."/>
            <person name="Aerts A."/>
            <person name="Otillar R.P."/>
            <person name="Terry A.Y."/>
            <person name="Boore J.L."/>
            <person name="Grigoriev I.V."/>
            <person name="Lindberg D.R."/>
            <person name="Seaver E.C."/>
            <person name="Weisblat D.A."/>
            <person name="Putnam N.H."/>
            <person name="Rokhsar D.S."/>
        </authorList>
    </citation>
    <scope>NUCLEOTIDE SEQUENCE</scope>
</reference>
<feature type="domain" description="B30.2/SPRY" evidence="1">
    <location>
        <begin position="16"/>
        <end position="171"/>
    </location>
</feature>
<organism evidence="3 4">
    <name type="scientific">Helobdella robusta</name>
    <name type="common">Californian leech</name>
    <dbReference type="NCBI Taxonomy" id="6412"/>
    <lineage>
        <taxon>Eukaryota</taxon>
        <taxon>Metazoa</taxon>
        <taxon>Spiralia</taxon>
        <taxon>Lophotrochozoa</taxon>
        <taxon>Annelida</taxon>
        <taxon>Clitellata</taxon>
        <taxon>Hirudinea</taxon>
        <taxon>Rhynchobdellida</taxon>
        <taxon>Glossiphoniidae</taxon>
        <taxon>Helobdella</taxon>
    </lineage>
</organism>
<dbReference type="OrthoDB" id="25503at2759"/>
<dbReference type="InParanoid" id="T1G087"/>
<gene>
    <name evidence="3" type="primary">20214485</name>
    <name evidence="2" type="ORF">HELRODRAFT_70577</name>
</gene>
<dbReference type="HOGENOM" id="CLU_1564583_0_0_1"/>
<dbReference type="STRING" id="6412.T1G087"/>
<evidence type="ECO:0000313" key="3">
    <source>
        <dbReference type="EnsemblMetazoa" id="HelroP70577"/>
    </source>
</evidence>
<dbReference type="InterPro" id="IPR003877">
    <property type="entry name" value="SPRY_dom"/>
</dbReference>
<name>T1G087_HELRO</name>
<reference evidence="4" key="1">
    <citation type="submission" date="2012-12" db="EMBL/GenBank/DDBJ databases">
        <authorList>
            <person name="Hellsten U."/>
            <person name="Grimwood J."/>
            <person name="Chapman J.A."/>
            <person name="Shapiro H."/>
            <person name="Aerts A."/>
            <person name="Otillar R.P."/>
            <person name="Terry A.Y."/>
            <person name="Boore J.L."/>
            <person name="Simakov O."/>
            <person name="Marletaz F."/>
            <person name="Cho S.-J."/>
            <person name="Edsinger-Gonzales E."/>
            <person name="Havlak P."/>
            <person name="Kuo D.-H."/>
            <person name="Larsson T."/>
            <person name="Lv J."/>
            <person name="Arendt D."/>
            <person name="Savage R."/>
            <person name="Osoegawa K."/>
            <person name="de Jong P."/>
            <person name="Lindberg D.R."/>
            <person name="Seaver E.C."/>
            <person name="Weisblat D.A."/>
            <person name="Putnam N.H."/>
            <person name="Grigoriev I.V."/>
            <person name="Rokhsar D.S."/>
        </authorList>
    </citation>
    <scope>NUCLEOTIDE SEQUENCE</scope>
</reference>
<dbReference type="Pfam" id="PF00622">
    <property type="entry name" value="SPRY"/>
    <property type="match status" value="1"/>
</dbReference>
<dbReference type="Proteomes" id="UP000015101">
    <property type="component" value="Unassembled WGS sequence"/>
</dbReference>
<dbReference type="AlphaFoldDB" id="T1G087"/>
<accession>T1G087</accession>
<proteinExistence type="predicted"/>
<dbReference type="Gene3D" id="2.60.120.920">
    <property type="match status" value="1"/>
</dbReference>
<dbReference type="EMBL" id="KB097700">
    <property type="protein sequence ID" value="ESN91391.1"/>
    <property type="molecule type" value="Genomic_DNA"/>
</dbReference>
<dbReference type="InterPro" id="IPR013320">
    <property type="entry name" value="ConA-like_dom_sf"/>
</dbReference>
<dbReference type="SMART" id="SM00449">
    <property type="entry name" value="SPRY"/>
    <property type="match status" value="1"/>
</dbReference>
<dbReference type="CTD" id="20214485"/>
<protein>
    <recommendedName>
        <fullName evidence="1">B30.2/SPRY domain-containing protein</fullName>
    </recommendedName>
</protein>
<sequence length="171" mass="18901">MDDESTKNTFSTTQPDRIKQLYPMVDECETPLPRQWSSKKNEKCPSLGLSNNDLRVFYKGTGKDVKDAASIRTTHSIPVTCGIYYFEVKVITKGREGYMGVGVTAVQKMENRLPGWDKNSFGYHGDDGNSFCSSGQGQPYGPTFSTGDVIGCCVNFIDNTCFYTLNGDNLG</sequence>
<evidence type="ECO:0000313" key="4">
    <source>
        <dbReference type="Proteomes" id="UP000015101"/>
    </source>
</evidence>
<dbReference type="InterPro" id="IPR043136">
    <property type="entry name" value="B30.2/SPRY_sf"/>
</dbReference>
<dbReference type="EnsemblMetazoa" id="HelroT70577">
    <property type="protein sequence ID" value="HelroP70577"/>
    <property type="gene ID" value="HelroG70577"/>
</dbReference>
<dbReference type="SUPFAM" id="SSF49899">
    <property type="entry name" value="Concanavalin A-like lectins/glucanases"/>
    <property type="match status" value="1"/>
</dbReference>
<dbReference type="GeneID" id="20214485"/>
<keyword evidence="4" id="KW-1185">Reference proteome</keyword>
<dbReference type="InterPro" id="IPR050618">
    <property type="entry name" value="Ubq-SigPath_Reg"/>
</dbReference>